<accession>A0A9P4IJK9</accession>
<evidence type="ECO:0000313" key="4">
    <source>
        <dbReference type="Proteomes" id="UP000799772"/>
    </source>
</evidence>
<dbReference type="InterPro" id="IPR023606">
    <property type="entry name" value="CoA-Trfase_III_dom_1_sf"/>
</dbReference>
<evidence type="ECO:0000256" key="1">
    <source>
        <dbReference type="ARBA" id="ARBA00008383"/>
    </source>
</evidence>
<comment type="similarity">
    <text evidence="1">Belongs to the CoA-transferase III family.</text>
</comment>
<dbReference type="Gene3D" id="3.40.50.10540">
    <property type="entry name" value="Crotonobetainyl-coa:carnitine coa-transferase, domain 1"/>
    <property type="match status" value="1"/>
</dbReference>
<keyword evidence="2" id="KW-0808">Transferase</keyword>
<dbReference type="GO" id="GO:0047369">
    <property type="term" value="F:succinate-hydroxymethylglutarate CoA-transferase activity"/>
    <property type="evidence" value="ECO:0007669"/>
    <property type="project" value="TreeGrafter"/>
</dbReference>
<dbReference type="InterPro" id="IPR050483">
    <property type="entry name" value="CoA-transferase_III_domain"/>
</dbReference>
<comment type="caution">
    <text evidence="3">The sequence shown here is derived from an EMBL/GenBank/DDBJ whole genome shotgun (WGS) entry which is preliminary data.</text>
</comment>
<dbReference type="PANTHER" id="PTHR48207">
    <property type="entry name" value="SUCCINATE--HYDROXYMETHYLGLUTARATE COA-TRANSFERASE"/>
    <property type="match status" value="1"/>
</dbReference>
<dbReference type="InterPro" id="IPR044855">
    <property type="entry name" value="CoA-Trfase_III_dom3_sf"/>
</dbReference>
<evidence type="ECO:0000313" key="3">
    <source>
        <dbReference type="EMBL" id="KAF2100463.1"/>
    </source>
</evidence>
<gene>
    <name evidence="3" type="ORF">NA57DRAFT_65001</name>
</gene>
<proteinExistence type="inferred from homology"/>
<reference evidence="3" key="1">
    <citation type="journal article" date="2020" name="Stud. Mycol.">
        <title>101 Dothideomycetes genomes: a test case for predicting lifestyles and emergence of pathogens.</title>
        <authorList>
            <person name="Haridas S."/>
            <person name="Albert R."/>
            <person name="Binder M."/>
            <person name="Bloem J."/>
            <person name="Labutti K."/>
            <person name="Salamov A."/>
            <person name="Andreopoulos B."/>
            <person name="Baker S."/>
            <person name="Barry K."/>
            <person name="Bills G."/>
            <person name="Bluhm B."/>
            <person name="Cannon C."/>
            <person name="Castanera R."/>
            <person name="Culley D."/>
            <person name="Daum C."/>
            <person name="Ezra D."/>
            <person name="Gonzalez J."/>
            <person name="Henrissat B."/>
            <person name="Kuo A."/>
            <person name="Liang C."/>
            <person name="Lipzen A."/>
            <person name="Lutzoni F."/>
            <person name="Magnuson J."/>
            <person name="Mondo S."/>
            <person name="Nolan M."/>
            <person name="Ohm R."/>
            <person name="Pangilinan J."/>
            <person name="Park H.-J."/>
            <person name="Ramirez L."/>
            <person name="Alfaro M."/>
            <person name="Sun H."/>
            <person name="Tritt A."/>
            <person name="Yoshinaga Y."/>
            <person name="Zwiers L.-H."/>
            <person name="Turgeon B."/>
            <person name="Goodwin S."/>
            <person name="Spatafora J."/>
            <person name="Crous P."/>
            <person name="Grigoriev I."/>
        </authorList>
    </citation>
    <scope>NUCLEOTIDE SEQUENCE</scope>
    <source>
        <strain evidence="3">CBS 133067</strain>
    </source>
</reference>
<dbReference type="AlphaFoldDB" id="A0A9P4IJK9"/>
<dbReference type="Gene3D" id="3.30.1540.10">
    <property type="entry name" value="formyl-coa transferase, domain 3"/>
    <property type="match status" value="1"/>
</dbReference>
<dbReference type="SUPFAM" id="SSF89796">
    <property type="entry name" value="CoA-transferase family III (CaiB/BaiF)"/>
    <property type="match status" value="1"/>
</dbReference>
<dbReference type="Proteomes" id="UP000799772">
    <property type="component" value="Unassembled WGS sequence"/>
</dbReference>
<dbReference type="InterPro" id="IPR003673">
    <property type="entry name" value="CoA-Trfase_fam_III"/>
</dbReference>
<dbReference type="Pfam" id="PF02515">
    <property type="entry name" value="CoA_transf_3"/>
    <property type="match status" value="1"/>
</dbReference>
<dbReference type="EMBL" id="ML978124">
    <property type="protein sequence ID" value="KAF2100463.1"/>
    <property type="molecule type" value="Genomic_DNA"/>
</dbReference>
<keyword evidence="4" id="KW-1185">Reference proteome</keyword>
<dbReference type="OrthoDB" id="5863171at2759"/>
<name>A0A9P4IJK9_9PEZI</name>
<dbReference type="PANTHER" id="PTHR48207:SF3">
    <property type="entry name" value="SUCCINATE--HYDROXYMETHYLGLUTARATE COA-TRANSFERASE"/>
    <property type="match status" value="1"/>
</dbReference>
<sequence length="416" mass="45600">MLKAAAAPCRDLKKGPLAGLRVLDLSRILAGPFCTQILADYGADVIKVEQPGLGDDTRHWKTRAEEKIWKSTSPMSFYFCSVNRNKRSLTLDLKKEKARKILYDLAKSADVVVENFLPGKADELGVGYEKLSEINPSLIYASICGYGSTGPYAKRAGYDAIAAAEGGLMHITGEPGRGPVRPGLGMTDMSTGLYTHGAIMAALRERDQTGRGQKIDASLFETQVSLLINVGLNWLNAGIEGQRWGAAHPSIVPYNTFETKDGWLTMGANNERQFRTLTERINRPDLLEDERFSSNPKRVENRAAMDEVMNAIMREKTTDEWCEILSGSGLAYGSVNSIERVFKHPQIEPRKMVDTVDSDLIDGGKLKMIGTPVKFSGSEFGTKAPAPSLGQHTSDVLTELGYSEDTIASFVDEKVV</sequence>
<dbReference type="GO" id="GO:0005739">
    <property type="term" value="C:mitochondrion"/>
    <property type="evidence" value="ECO:0007669"/>
    <property type="project" value="TreeGrafter"/>
</dbReference>
<evidence type="ECO:0000256" key="2">
    <source>
        <dbReference type="ARBA" id="ARBA00022679"/>
    </source>
</evidence>
<protein>
    <submittedName>
        <fullName evidence="3">CoA-transferase family III</fullName>
    </submittedName>
</protein>
<organism evidence="3 4">
    <name type="scientific">Rhizodiscina lignyota</name>
    <dbReference type="NCBI Taxonomy" id="1504668"/>
    <lineage>
        <taxon>Eukaryota</taxon>
        <taxon>Fungi</taxon>
        <taxon>Dikarya</taxon>
        <taxon>Ascomycota</taxon>
        <taxon>Pezizomycotina</taxon>
        <taxon>Dothideomycetes</taxon>
        <taxon>Pleosporomycetidae</taxon>
        <taxon>Aulographales</taxon>
        <taxon>Rhizodiscinaceae</taxon>
        <taxon>Rhizodiscina</taxon>
    </lineage>
</organism>